<dbReference type="SUPFAM" id="SSF110849">
    <property type="entry name" value="ParB/Sulfiredoxin"/>
    <property type="match status" value="1"/>
</dbReference>
<organism evidence="3 4">
    <name type="scientific">Eubacterium multiforme</name>
    <dbReference type="NCBI Taxonomy" id="83339"/>
    <lineage>
        <taxon>Bacteria</taxon>
        <taxon>Bacillati</taxon>
        <taxon>Bacillota</taxon>
        <taxon>Clostridia</taxon>
        <taxon>Eubacteriales</taxon>
        <taxon>Eubacteriaceae</taxon>
        <taxon>Eubacterium</taxon>
    </lineage>
</organism>
<evidence type="ECO:0000313" key="4">
    <source>
        <dbReference type="Proteomes" id="UP001228504"/>
    </source>
</evidence>
<sequence>MSKFSISEGMLNSISKNVQKAGELEAKDNFKMQYIDINNINRSKKNFYEIINIDELAEDIKLNGLNHNLVVRKLDNGQFELLSGERRYTALTKLVNEGNETFALVPCKVVNVNDTDAEIILIQSNAQTRELSDIEKLKQIERLKELYNDKKKNGEKIPGKIRDIIANDLKLSPTQVGRYEKINNKLIPELKEVLENGNLTIHNASEFSSLSETNQKAILDIINSKVNFSKEEASSLKNRLKRLEIEKELEIENNKTLIKENRDLKKKVTSDENKNDDNEIKELEGQIKIKLEKELEQKYSSRIEEVKKEVINNQKEKEELKNQLSKLKASAPKEISKEFQENIKLMQDLKAVKSSLISISKQYRKMKNNDVNISDETLNLLKDTLDVSYILTSMNISK</sequence>
<gene>
    <name evidence="3" type="ORF">J2S18_001597</name>
</gene>
<dbReference type="SMART" id="SM00470">
    <property type="entry name" value="ParB"/>
    <property type="match status" value="1"/>
</dbReference>
<dbReference type="EMBL" id="JAUSUF010000004">
    <property type="protein sequence ID" value="MDQ0149666.1"/>
    <property type="molecule type" value="Genomic_DNA"/>
</dbReference>
<feature type="domain" description="ParB-like N-terminal" evidence="2">
    <location>
        <begin position="33"/>
        <end position="126"/>
    </location>
</feature>
<dbReference type="RefSeq" id="WP_307485398.1">
    <property type="nucleotide sequence ID" value="NZ_JAUSUF010000004.1"/>
</dbReference>
<dbReference type="Pfam" id="PF02195">
    <property type="entry name" value="ParB_N"/>
    <property type="match status" value="1"/>
</dbReference>
<dbReference type="PANTHER" id="PTHR33375">
    <property type="entry name" value="CHROMOSOME-PARTITIONING PROTEIN PARB-RELATED"/>
    <property type="match status" value="1"/>
</dbReference>
<feature type="coiled-coil region" evidence="1">
    <location>
        <begin position="226"/>
        <end position="330"/>
    </location>
</feature>
<evidence type="ECO:0000259" key="2">
    <source>
        <dbReference type="SMART" id="SM00470"/>
    </source>
</evidence>
<dbReference type="InterPro" id="IPR003115">
    <property type="entry name" value="ParB_N"/>
</dbReference>
<dbReference type="InterPro" id="IPR050336">
    <property type="entry name" value="Chromosome_partition/occlusion"/>
</dbReference>
<dbReference type="Gene3D" id="3.90.1530.30">
    <property type="match status" value="1"/>
</dbReference>
<dbReference type="SUPFAM" id="SSF109709">
    <property type="entry name" value="KorB DNA-binding domain-like"/>
    <property type="match status" value="1"/>
</dbReference>
<name>A0ABT9UTP3_9FIRM</name>
<evidence type="ECO:0000256" key="1">
    <source>
        <dbReference type="SAM" id="Coils"/>
    </source>
</evidence>
<comment type="caution">
    <text evidence="3">The sequence shown here is derived from an EMBL/GenBank/DDBJ whole genome shotgun (WGS) entry which is preliminary data.</text>
</comment>
<dbReference type="PANTHER" id="PTHR33375:SF1">
    <property type="entry name" value="CHROMOSOME-PARTITIONING PROTEIN PARB-RELATED"/>
    <property type="match status" value="1"/>
</dbReference>
<dbReference type="Proteomes" id="UP001228504">
    <property type="component" value="Unassembled WGS sequence"/>
</dbReference>
<evidence type="ECO:0000313" key="3">
    <source>
        <dbReference type="EMBL" id="MDQ0149666.1"/>
    </source>
</evidence>
<proteinExistence type="predicted"/>
<reference evidence="3 4" key="1">
    <citation type="submission" date="2023-07" db="EMBL/GenBank/DDBJ databases">
        <title>Genomic Encyclopedia of Type Strains, Phase IV (KMG-IV): sequencing the most valuable type-strain genomes for metagenomic binning, comparative biology and taxonomic classification.</title>
        <authorList>
            <person name="Goeker M."/>
        </authorList>
    </citation>
    <scope>NUCLEOTIDE SEQUENCE [LARGE SCALE GENOMIC DNA]</scope>
    <source>
        <strain evidence="3 4">DSM 20694</strain>
    </source>
</reference>
<keyword evidence="4" id="KW-1185">Reference proteome</keyword>
<dbReference type="InterPro" id="IPR036086">
    <property type="entry name" value="ParB/Sulfiredoxin_sf"/>
</dbReference>
<dbReference type="Gene3D" id="1.10.10.2830">
    <property type="match status" value="1"/>
</dbReference>
<protein>
    <submittedName>
        <fullName evidence="3">ParB family chromosome partitioning protein</fullName>
    </submittedName>
</protein>
<keyword evidence="1" id="KW-0175">Coiled coil</keyword>
<accession>A0ABT9UTP3</accession>